<dbReference type="InterPro" id="IPR013106">
    <property type="entry name" value="Ig_V-set"/>
</dbReference>
<dbReference type="Pfam" id="PF13927">
    <property type="entry name" value="Ig_3"/>
    <property type="match status" value="1"/>
</dbReference>
<dbReference type="InterPro" id="IPR036179">
    <property type="entry name" value="Ig-like_dom_sf"/>
</dbReference>
<gene>
    <name evidence="6" type="ORF">EB796_007348</name>
</gene>
<dbReference type="FunFam" id="2.60.40.10:FF:000032">
    <property type="entry name" value="palladin isoform X1"/>
    <property type="match status" value="1"/>
</dbReference>
<organism evidence="6 7">
    <name type="scientific">Bugula neritina</name>
    <name type="common">Brown bryozoan</name>
    <name type="synonym">Sertularia neritina</name>
    <dbReference type="NCBI Taxonomy" id="10212"/>
    <lineage>
        <taxon>Eukaryota</taxon>
        <taxon>Metazoa</taxon>
        <taxon>Spiralia</taxon>
        <taxon>Lophotrochozoa</taxon>
        <taxon>Bryozoa</taxon>
        <taxon>Gymnolaemata</taxon>
        <taxon>Cheilostomatida</taxon>
        <taxon>Flustrina</taxon>
        <taxon>Buguloidea</taxon>
        <taxon>Bugulidae</taxon>
        <taxon>Bugula</taxon>
    </lineage>
</organism>
<keyword evidence="2" id="KW-1015">Disulfide bond</keyword>
<dbReference type="PANTHER" id="PTHR45080">
    <property type="entry name" value="CONTACTIN 5"/>
    <property type="match status" value="1"/>
</dbReference>
<dbReference type="InterPro" id="IPR013783">
    <property type="entry name" value="Ig-like_fold"/>
</dbReference>
<keyword evidence="7" id="KW-1185">Reference proteome</keyword>
<dbReference type="OrthoDB" id="5985519at2759"/>
<dbReference type="GO" id="GO:0008046">
    <property type="term" value="F:axon guidance receptor activity"/>
    <property type="evidence" value="ECO:0007669"/>
    <property type="project" value="TreeGrafter"/>
</dbReference>
<dbReference type="SUPFAM" id="SSF48726">
    <property type="entry name" value="Immunoglobulin"/>
    <property type="match status" value="3"/>
</dbReference>
<feature type="domain" description="Ig-like" evidence="5">
    <location>
        <begin position="230"/>
        <end position="315"/>
    </location>
</feature>
<dbReference type="GO" id="GO:0005886">
    <property type="term" value="C:plasma membrane"/>
    <property type="evidence" value="ECO:0007669"/>
    <property type="project" value="TreeGrafter"/>
</dbReference>
<sequence>MSWKLLHCFIVLTTLHYVASLQPLPRVKGSGETITIAAGQTLQLQCIVENMPRKLKAKWERCRRMNEDGVCLSYSGLSSRNKPKFDRYSDLRQDAFNSYILSIYNIRVSQSGTYYCSVKTALLTKRTYDYIHVFVYEVPTIDPLSTTPDTVRMEGAPVQLNCKASGNPTPVVLWRKSGGSTLPGGNPKIRNTTLNLASCDQETKGIYMCVASNKYGTAVHTITLDCLGAPKIEPAPSIMYQKAGYQAKLSCTIFSSPEVTRVWWRKNGEDIPGDSQRTQTMKVYIPVTYSIHSDTLRLTLPSTVRQLLINLADPN</sequence>
<evidence type="ECO:0000313" key="7">
    <source>
        <dbReference type="Proteomes" id="UP000593567"/>
    </source>
</evidence>
<dbReference type="GO" id="GO:0043025">
    <property type="term" value="C:neuronal cell body"/>
    <property type="evidence" value="ECO:0007669"/>
    <property type="project" value="TreeGrafter"/>
</dbReference>
<dbReference type="EMBL" id="VXIV02001100">
    <property type="protein sequence ID" value="KAF6034333.1"/>
    <property type="molecule type" value="Genomic_DNA"/>
</dbReference>
<evidence type="ECO:0000256" key="3">
    <source>
        <dbReference type="ARBA" id="ARBA00023319"/>
    </source>
</evidence>
<evidence type="ECO:0000256" key="1">
    <source>
        <dbReference type="ARBA" id="ARBA00022729"/>
    </source>
</evidence>
<dbReference type="InterPro" id="IPR003599">
    <property type="entry name" value="Ig_sub"/>
</dbReference>
<dbReference type="InterPro" id="IPR003598">
    <property type="entry name" value="Ig_sub2"/>
</dbReference>
<dbReference type="SMART" id="SM00408">
    <property type="entry name" value="IGc2"/>
    <property type="match status" value="2"/>
</dbReference>
<protein>
    <recommendedName>
        <fullName evidence="5">Ig-like domain-containing protein</fullName>
    </recommendedName>
</protein>
<feature type="chain" id="PRO_5029694717" description="Ig-like domain-containing protein" evidence="4">
    <location>
        <begin position="21"/>
        <end position="315"/>
    </location>
</feature>
<dbReference type="Proteomes" id="UP000593567">
    <property type="component" value="Unassembled WGS sequence"/>
</dbReference>
<dbReference type="InterPro" id="IPR007110">
    <property type="entry name" value="Ig-like_dom"/>
</dbReference>
<evidence type="ECO:0000256" key="2">
    <source>
        <dbReference type="ARBA" id="ARBA00023157"/>
    </source>
</evidence>
<evidence type="ECO:0000259" key="5">
    <source>
        <dbReference type="PROSITE" id="PS50835"/>
    </source>
</evidence>
<dbReference type="GO" id="GO:0030424">
    <property type="term" value="C:axon"/>
    <property type="evidence" value="ECO:0007669"/>
    <property type="project" value="TreeGrafter"/>
</dbReference>
<proteinExistence type="predicted"/>
<keyword evidence="1 4" id="KW-0732">Signal</keyword>
<keyword evidence="3" id="KW-0393">Immunoglobulin domain</keyword>
<comment type="caution">
    <text evidence="6">The sequence shown here is derived from an EMBL/GenBank/DDBJ whole genome shotgun (WGS) entry which is preliminary data.</text>
</comment>
<dbReference type="SMART" id="SM00409">
    <property type="entry name" value="IG"/>
    <property type="match status" value="2"/>
</dbReference>
<accession>A0A7J7K7Y9</accession>
<feature type="domain" description="Ig-like" evidence="5">
    <location>
        <begin position="139"/>
        <end position="225"/>
    </location>
</feature>
<feature type="domain" description="Ig-like" evidence="5">
    <location>
        <begin position="25"/>
        <end position="129"/>
    </location>
</feature>
<dbReference type="PANTHER" id="PTHR45080:SF8">
    <property type="entry name" value="IG-LIKE DOMAIN-CONTAINING PROTEIN"/>
    <property type="match status" value="1"/>
</dbReference>
<dbReference type="Gene3D" id="2.60.40.10">
    <property type="entry name" value="Immunoglobulins"/>
    <property type="match status" value="3"/>
</dbReference>
<dbReference type="PROSITE" id="PS50835">
    <property type="entry name" value="IG_LIKE"/>
    <property type="match status" value="3"/>
</dbReference>
<dbReference type="GO" id="GO:0007156">
    <property type="term" value="P:homophilic cell adhesion via plasma membrane adhesion molecules"/>
    <property type="evidence" value="ECO:0007669"/>
    <property type="project" value="TreeGrafter"/>
</dbReference>
<dbReference type="Pfam" id="PF07686">
    <property type="entry name" value="V-set"/>
    <property type="match status" value="1"/>
</dbReference>
<dbReference type="AlphaFoldDB" id="A0A7J7K7Y9"/>
<evidence type="ECO:0000256" key="4">
    <source>
        <dbReference type="SAM" id="SignalP"/>
    </source>
</evidence>
<evidence type="ECO:0000313" key="6">
    <source>
        <dbReference type="EMBL" id="KAF6034333.1"/>
    </source>
</evidence>
<dbReference type="InterPro" id="IPR050958">
    <property type="entry name" value="Cell_Adh-Cytoskel_Orgn"/>
</dbReference>
<reference evidence="6" key="1">
    <citation type="submission" date="2020-06" db="EMBL/GenBank/DDBJ databases">
        <title>Draft genome of Bugula neritina, a colonial animal packing powerful symbionts and potential medicines.</title>
        <authorList>
            <person name="Rayko M."/>
        </authorList>
    </citation>
    <scope>NUCLEOTIDE SEQUENCE [LARGE SCALE GENOMIC DNA]</scope>
    <source>
        <strain evidence="6">Kwan_BN1</strain>
    </source>
</reference>
<name>A0A7J7K7Y9_BUGNE</name>
<dbReference type="GO" id="GO:0050808">
    <property type="term" value="P:synapse organization"/>
    <property type="evidence" value="ECO:0007669"/>
    <property type="project" value="TreeGrafter"/>
</dbReference>
<feature type="signal peptide" evidence="4">
    <location>
        <begin position="1"/>
        <end position="20"/>
    </location>
</feature>